<name>A0A9D1N8B2_9FIRM</name>
<dbReference type="AlphaFoldDB" id="A0A9D1N8B2"/>
<comment type="caution">
    <text evidence="2">The sequence shown here is derived from an EMBL/GenBank/DDBJ whole genome shotgun (WGS) entry which is preliminary data.</text>
</comment>
<evidence type="ECO:0000313" key="2">
    <source>
        <dbReference type="EMBL" id="HIU98366.1"/>
    </source>
</evidence>
<evidence type="ECO:0000256" key="1">
    <source>
        <dbReference type="SAM" id="Phobius"/>
    </source>
</evidence>
<reference evidence="2" key="1">
    <citation type="submission" date="2020-10" db="EMBL/GenBank/DDBJ databases">
        <authorList>
            <person name="Gilroy R."/>
        </authorList>
    </citation>
    <scope>NUCLEOTIDE SEQUENCE</scope>
    <source>
        <strain evidence="2">10406</strain>
    </source>
</reference>
<dbReference type="Gene3D" id="2.20.28.30">
    <property type="entry name" value="RNA polymerase ii, chain L"/>
    <property type="match status" value="1"/>
</dbReference>
<proteinExistence type="predicted"/>
<sequence length="363" mass="40782">MDEIREQEAKKEFEGVQVVKCPGCGADMAFDPELGALHCEYCDTVVKPEKRAADLSRDFLNEREEGEVDEGSSVYRCPNCGGETETEGFESTIECPFCGATNIVKAEKLKGLKPDSLLPFAVSREQALEAGKAWIKKRFYAPRKLKKNFAADKFKGIYAPSFLFSTSTFSSYVGRLGKHYTVRVRTSKGYRTEVRTRWFTVSGAIDKAYRDVVVEASSAIGQDEMNSVLPYDLDARESYKKDYLAGFAAERYSTSLDDSFETAKELIAPDIRRCILARYDYDVVGELNVDTRYDATRFNYTLLPLWLCGYTYRKKRYRFLVNGRTGKSAGKSPVSVIKVIVTVLLALGLIGLLVWLFGFSGLV</sequence>
<reference evidence="2" key="2">
    <citation type="journal article" date="2021" name="PeerJ">
        <title>Extensive microbial diversity within the chicken gut microbiome revealed by metagenomics and culture.</title>
        <authorList>
            <person name="Gilroy R."/>
            <person name="Ravi A."/>
            <person name="Getino M."/>
            <person name="Pursley I."/>
            <person name="Horton D.L."/>
            <person name="Alikhan N.F."/>
            <person name="Baker D."/>
            <person name="Gharbi K."/>
            <person name="Hall N."/>
            <person name="Watson M."/>
            <person name="Adriaenssens E.M."/>
            <person name="Foster-Nyarko E."/>
            <person name="Jarju S."/>
            <person name="Secka A."/>
            <person name="Antonio M."/>
            <person name="Oren A."/>
            <person name="Chaudhuri R.R."/>
            <person name="La Ragione R."/>
            <person name="Hildebrand F."/>
            <person name="Pallen M.J."/>
        </authorList>
    </citation>
    <scope>NUCLEOTIDE SEQUENCE</scope>
    <source>
        <strain evidence="2">10406</strain>
    </source>
</reference>
<accession>A0A9D1N8B2</accession>
<protein>
    <submittedName>
        <fullName evidence="2">Uncharacterized protein</fullName>
    </submittedName>
</protein>
<evidence type="ECO:0000313" key="3">
    <source>
        <dbReference type="Proteomes" id="UP000886857"/>
    </source>
</evidence>
<dbReference type="PANTHER" id="PTHR37826:SF3">
    <property type="entry name" value="J DOMAIN-CONTAINING PROTEIN"/>
    <property type="match status" value="1"/>
</dbReference>
<keyword evidence="1" id="KW-1133">Transmembrane helix</keyword>
<dbReference type="PANTHER" id="PTHR37826">
    <property type="entry name" value="FLOTILLIN BAND_7_5 DOMAIN PROTEIN"/>
    <property type="match status" value="1"/>
</dbReference>
<dbReference type="EMBL" id="DVOE01000010">
    <property type="protein sequence ID" value="HIU98366.1"/>
    <property type="molecule type" value="Genomic_DNA"/>
</dbReference>
<organism evidence="2 3">
    <name type="scientific">Candidatus Limadaptatus stercoripullorum</name>
    <dbReference type="NCBI Taxonomy" id="2840846"/>
    <lineage>
        <taxon>Bacteria</taxon>
        <taxon>Bacillati</taxon>
        <taxon>Bacillota</taxon>
        <taxon>Clostridia</taxon>
        <taxon>Eubacteriales</taxon>
        <taxon>Candidatus Limadaptatus</taxon>
    </lineage>
</organism>
<feature type="transmembrane region" description="Helical" evidence="1">
    <location>
        <begin position="336"/>
        <end position="357"/>
    </location>
</feature>
<keyword evidence="1" id="KW-0812">Transmembrane</keyword>
<keyword evidence="1" id="KW-0472">Membrane</keyword>
<gene>
    <name evidence="2" type="ORF">IAC73_00805</name>
</gene>
<dbReference type="Proteomes" id="UP000886857">
    <property type="component" value="Unassembled WGS sequence"/>
</dbReference>